<evidence type="ECO:0000256" key="3">
    <source>
        <dbReference type="ARBA" id="ARBA00038858"/>
    </source>
</evidence>
<dbReference type="EC" id="5.1.3.14" evidence="3"/>
<dbReference type="PANTHER" id="PTHR43174">
    <property type="entry name" value="UDP-N-ACETYLGLUCOSAMINE 2-EPIMERASE"/>
    <property type="match status" value="1"/>
</dbReference>
<evidence type="ECO:0000256" key="4">
    <source>
        <dbReference type="RuleBase" id="RU003513"/>
    </source>
</evidence>
<evidence type="ECO:0000259" key="5">
    <source>
        <dbReference type="Pfam" id="PF02350"/>
    </source>
</evidence>
<dbReference type="Pfam" id="PF02350">
    <property type="entry name" value="Epimerase_2"/>
    <property type="match status" value="2"/>
</dbReference>
<evidence type="ECO:0000313" key="6">
    <source>
        <dbReference type="EMBL" id="RDB72965.1"/>
    </source>
</evidence>
<evidence type="ECO:0000313" key="7">
    <source>
        <dbReference type="Proteomes" id="UP000253970"/>
    </source>
</evidence>
<dbReference type="InterPro" id="IPR003331">
    <property type="entry name" value="UDP_GlcNAc_Epimerase_2_dom"/>
</dbReference>
<dbReference type="SUPFAM" id="SSF53756">
    <property type="entry name" value="UDP-Glycosyltransferase/glycogen phosphorylase"/>
    <property type="match status" value="1"/>
</dbReference>
<dbReference type="Gene3D" id="3.40.50.2000">
    <property type="entry name" value="Glycogen Phosphorylase B"/>
    <property type="match status" value="4"/>
</dbReference>
<dbReference type="EMBL" id="PPTU01000002">
    <property type="protein sequence ID" value="RDB72965.1"/>
    <property type="molecule type" value="Genomic_DNA"/>
</dbReference>
<gene>
    <name evidence="6" type="ORF">C1875_02675</name>
</gene>
<feature type="domain" description="UDP-N-acetylglucosamine 2-epimerase" evidence="5">
    <location>
        <begin position="26"/>
        <end position="255"/>
    </location>
</feature>
<dbReference type="InterPro" id="IPR029767">
    <property type="entry name" value="WecB-like"/>
</dbReference>
<dbReference type="RefSeq" id="WP_114532781.1">
    <property type="nucleotide sequence ID" value="NZ_PPTU01000002.1"/>
</dbReference>
<dbReference type="CDD" id="cd03786">
    <property type="entry name" value="GTB_UDP-GlcNAc_2-Epimerase"/>
    <property type="match status" value="1"/>
</dbReference>
<evidence type="ECO:0000256" key="2">
    <source>
        <dbReference type="ARBA" id="ARBA00038209"/>
    </source>
</evidence>
<evidence type="ECO:0000256" key="1">
    <source>
        <dbReference type="ARBA" id="ARBA00023235"/>
    </source>
</evidence>
<dbReference type="PANTHER" id="PTHR43174:SF2">
    <property type="entry name" value="UDP-N-ACETYLGLUCOSAMINE 2-EPIMERASE"/>
    <property type="match status" value="1"/>
</dbReference>
<keyword evidence="1 4" id="KW-0413">Isomerase</keyword>
<reference evidence="6 7" key="1">
    <citation type="journal article" date="2018" name="Elife">
        <title>Discovery and characterization of a prevalent human gut bacterial enzyme sufficient for the inactivation of a family of plant toxins.</title>
        <authorList>
            <person name="Koppel N."/>
            <person name="Bisanz J.E."/>
            <person name="Pandelia M.E."/>
            <person name="Turnbaugh P.J."/>
            <person name="Balskus E.P."/>
        </authorList>
    </citation>
    <scope>NUCLEOTIDE SEQUENCE [LARGE SCALE GENOMIC DNA]</scope>
    <source>
        <strain evidence="6 7">W1 BHI 6</strain>
    </source>
</reference>
<name>A0A369MP24_EGGLN</name>
<comment type="caution">
    <text evidence="6">The sequence shown here is derived from an EMBL/GenBank/DDBJ whole genome shotgun (WGS) entry which is preliminary data.</text>
</comment>
<dbReference type="NCBIfam" id="TIGR00236">
    <property type="entry name" value="wecB"/>
    <property type="match status" value="1"/>
</dbReference>
<accession>A0A369MP24</accession>
<dbReference type="GO" id="GO:0008761">
    <property type="term" value="F:UDP-N-acetylglucosamine 2-epimerase activity"/>
    <property type="evidence" value="ECO:0007669"/>
    <property type="project" value="UniProtKB-EC"/>
</dbReference>
<dbReference type="Proteomes" id="UP000253970">
    <property type="component" value="Unassembled WGS sequence"/>
</dbReference>
<sequence>MKRRKSVLIAFGTRPEAVKMAPVLNALEADKAFEVEALSTAQHREMLDQTAAAFDLRIDHDLNLMRDRQTLDGLTARILTSATPVLELAAPDAVLVHGDTTTALALALASFYRQIPVGHVEAGLRSGNRYSPFPEEMNRRLISSLSTWHYAPTEGNRANLLAQGVDPDSIRVTGNTVIDALLETVSSSYRFEEPALEAVDFDGLRVLGLTCHRRENLGEPMERMFAAVRDTADAHADVRVVYPVHKNPAVRAIAEHGHVEGRCFLLHAARIRQHEGASCHEVGEIGVSERFDEGDARMPAQRPLVLRDDTERPEALEAGCAALVGTTYEGVRASCEALLGDAALYARMAAAPDPYGDGHAAERICSALHDALD</sequence>
<comment type="similarity">
    <text evidence="2 4">Belongs to the UDP-N-acetylglucosamine 2-epimerase family.</text>
</comment>
<dbReference type="AlphaFoldDB" id="A0A369MP24"/>
<protein>
    <recommendedName>
        <fullName evidence="3">UDP-N-acetylglucosamine 2-epimerase (non-hydrolyzing)</fullName>
        <ecNumber evidence="3">5.1.3.14</ecNumber>
    </recommendedName>
</protein>
<proteinExistence type="inferred from homology"/>
<organism evidence="6 7">
    <name type="scientific">Eggerthella lenta</name>
    <name type="common">Eubacterium lentum</name>
    <dbReference type="NCBI Taxonomy" id="84112"/>
    <lineage>
        <taxon>Bacteria</taxon>
        <taxon>Bacillati</taxon>
        <taxon>Actinomycetota</taxon>
        <taxon>Coriobacteriia</taxon>
        <taxon>Eggerthellales</taxon>
        <taxon>Eggerthellaceae</taxon>
        <taxon>Eggerthella</taxon>
    </lineage>
</organism>
<feature type="domain" description="UDP-N-acetylglucosamine 2-epimerase" evidence="5">
    <location>
        <begin position="304"/>
        <end position="368"/>
    </location>
</feature>